<evidence type="ECO:0000313" key="1">
    <source>
        <dbReference type="EMBL" id="PIS43247.1"/>
    </source>
</evidence>
<dbReference type="EMBL" id="PEXT01000050">
    <property type="protein sequence ID" value="PIS43247.1"/>
    <property type="molecule type" value="Genomic_DNA"/>
</dbReference>
<dbReference type="Proteomes" id="UP000228687">
    <property type="component" value="Unassembled WGS sequence"/>
</dbReference>
<gene>
    <name evidence="1" type="ORF">COT23_02420</name>
</gene>
<name>A0A2H0YXN3_9BACT</name>
<protein>
    <submittedName>
        <fullName evidence="1">Uncharacterized protein</fullName>
    </submittedName>
</protein>
<dbReference type="AlphaFoldDB" id="A0A2H0YXN3"/>
<reference evidence="2" key="1">
    <citation type="submission" date="2017-09" db="EMBL/GenBank/DDBJ databases">
        <title>Depth-based differentiation of microbial function through sediment-hosted aquifers and enrichment of novel symbionts in the deep terrestrial subsurface.</title>
        <authorList>
            <person name="Probst A.J."/>
            <person name="Ladd B."/>
            <person name="Jarett J.K."/>
            <person name="Geller-Mcgrath D.E."/>
            <person name="Sieber C.M.K."/>
            <person name="Emerson J.B."/>
            <person name="Anantharaman K."/>
            <person name="Thomas B.C."/>
            <person name="Malmstrom R."/>
            <person name="Stieglmeier M."/>
            <person name="Klingl A."/>
            <person name="Woyke T."/>
            <person name="Ryan C.M."/>
            <person name="Banfield J.F."/>
        </authorList>
    </citation>
    <scope>NUCLEOTIDE SEQUENCE [LARGE SCALE GENOMIC DNA]</scope>
</reference>
<accession>A0A2H0YXN3</accession>
<evidence type="ECO:0000313" key="2">
    <source>
        <dbReference type="Proteomes" id="UP000228687"/>
    </source>
</evidence>
<sequence>MSRTSTLILLGILIILTPFSGLPIAIRTLLTVLFGACVSGIGLTLRTHEVRAVKPPVGTPPSPSGVSPI</sequence>
<organism evidence="1 2">
    <name type="scientific">Candidatus Kaiserbacteria bacterium CG08_land_8_20_14_0_20_50_21</name>
    <dbReference type="NCBI Taxonomy" id="1974604"/>
    <lineage>
        <taxon>Bacteria</taxon>
        <taxon>Candidatus Kaiseribacteriota</taxon>
    </lineage>
</organism>
<proteinExistence type="predicted"/>
<comment type="caution">
    <text evidence="1">The sequence shown here is derived from an EMBL/GenBank/DDBJ whole genome shotgun (WGS) entry which is preliminary data.</text>
</comment>